<dbReference type="KEGG" id="mlr:MELLADRAFT_107058"/>
<reference evidence="7" key="1">
    <citation type="journal article" date="2011" name="Proc. Natl. Acad. Sci. U.S.A.">
        <title>Obligate biotrophy features unraveled by the genomic analysis of rust fungi.</title>
        <authorList>
            <person name="Duplessis S."/>
            <person name="Cuomo C.A."/>
            <person name="Lin Y.-C."/>
            <person name="Aerts A."/>
            <person name="Tisserant E."/>
            <person name="Veneault-Fourrey C."/>
            <person name="Joly D.L."/>
            <person name="Hacquard S."/>
            <person name="Amselem J."/>
            <person name="Cantarel B.L."/>
            <person name="Chiu R."/>
            <person name="Coutinho P.M."/>
            <person name="Feau N."/>
            <person name="Field M."/>
            <person name="Frey P."/>
            <person name="Gelhaye E."/>
            <person name="Goldberg J."/>
            <person name="Grabherr M.G."/>
            <person name="Kodira C.D."/>
            <person name="Kohler A."/>
            <person name="Kuees U."/>
            <person name="Lindquist E.A."/>
            <person name="Lucas S.M."/>
            <person name="Mago R."/>
            <person name="Mauceli E."/>
            <person name="Morin E."/>
            <person name="Murat C."/>
            <person name="Pangilinan J.L."/>
            <person name="Park R."/>
            <person name="Pearson M."/>
            <person name="Quesneville H."/>
            <person name="Rouhier N."/>
            <person name="Sakthikumar S."/>
            <person name="Salamov A.A."/>
            <person name="Schmutz J."/>
            <person name="Selles B."/>
            <person name="Shapiro H."/>
            <person name="Tanguay P."/>
            <person name="Tuskan G.A."/>
            <person name="Henrissat B."/>
            <person name="Van de Peer Y."/>
            <person name="Rouze P."/>
            <person name="Ellis J.G."/>
            <person name="Dodds P.N."/>
            <person name="Schein J.E."/>
            <person name="Zhong S."/>
            <person name="Hamelin R.C."/>
            <person name="Grigoriev I.V."/>
            <person name="Szabo L.J."/>
            <person name="Martin F."/>
        </authorList>
    </citation>
    <scope>NUCLEOTIDE SEQUENCE [LARGE SCALE GENOMIC DNA]</scope>
    <source>
        <strain evidence="7">98AG31 / pathotype 3-4-7</strain>
    </source>
</reference>
<evidence type="ECO:0000313" key="6">
    <source>
        <dbReference type="EMBL" id="EGG05996.1"/>
    </source>
</evidence>
<keyword evidence="1" id="KW-0723">Serine/threonine-protein kinase</keyword>
<dbReference type="OrthoDB" id="10603078at2759"/>
<feature type="region of interest" description="Disordered" evidence="4">
    <location>
        <begin position="107"/>
        <end position="127"/>
    </location>
</feature>
<keyword evidence="7" id="KW-1185">Reference proteome</keyword>
<organism evidence="7">
    <name type="scientific">Melampsora larici-populina (strain 98AG31 / pathotype 3-4-7)</name>
    <name type="common">Poplar leaf rust fungus</name>
    <dbReference type="NCBI Taxonomy" id="747676"/>
    <lineage>
        <taxon>Eukaryota</taxon>
        <taxon>Fungi</taxon>
        <taxon>Dikarya</taxon>
        <taxon>Basidiomycota</taxon>
        <taxon>Pucciniomycotina</taxon>
        <taxon>Pucciniomycetes</taxon>
        <taxon>Pucciniales</taxon>
        <taxon>Melampsoraceae</taxon>
        <taxon>Melampsora</taxon>
    </lineage>
</organism>
<feature type="region of interest" description="Disordered" evidence="4">
    <location>
        <begin position="384"/>
        <end position="408"/>
    </location>
</feature>
<dbReference type="GO" id="GO:0004674">
    <property type="term" value="F:protein serine/threonine kinase activity"/>
    <property type="evidence" value="ECO:0007669"/>
    <property type="project" value="UniProtKB-KW"/>
</dbReference>
<dbReference type="HOGENOM" id="CLU_384520_0_0_1"/>
<evidence type="ECO:0000256" key="3">
    <source>
        <dbReference type="ARBA" id="ARBA00022777"/>
    </source>
</evidence>
<dbReference type="EMBL" id="GL883110">
    <property type="protein sequence ID" value="EGG05996.1"/>
    <property type="molecule type" value="Genomic_DNA"/>
</dbReference>
<dbReference type="RefSeq" id="XP_007410647.1">
    <property type="nucleotide sequence ID" value="XM_007410585.1"/>
</dbReference>
<feature type="region of interest" description="Disordered" evidence="4">
    <location>
        <begin position="175"/>
        <end position="209"/>
    </location>
</feature>
<keyword evidence="2" id="KW-0808">Transferase</keyword>
<keyword evidence="3" id="KW-0418">Kinase</keyword>
<evidence type="ECO:0000256" key="1">
    <source>
        <dbReference type="ARBA" id="ARBA00022527"/>
    </source>
</evidence>
<feature type="compositionally biased region" description="Polar residues" evidence="4">
    <location>
        <begin position="198"/>
        <end position="209"/>
    </location>
</feature>
<evidence type="ECO:0000313" key="7">
    <source>
        <dbReference type="Proteomes" id="UP000001072"/>
    </source>
</evidence>
<dbReference type="AlphaFoldDB" id="F4RNJ0"/>
<dbReference type="VEuPathDB" id="FungiDB:MELLADRAFT_107058"/>
<evidence type="ECO:0000256" key="2">
    <source>
        <dbReference type="ARBA" id="ARBA00022679"/>
    </source>
</evidence>
<dbReference type="InterPro" id="IPR004166">
    <property type="entry name" value="a-kinase_dom"/>
</dbReference>
<name>F4RNJ0_MELLP</name>
<dbReference type="GO" id="GO:0005524">
    <property type="term" value="F:ATP binding"/>
    <property type="evidence" value="ECO:0007669"/>
    <property type="project" value="InterPro"/>
</dbReference>
<dbReference type="Gene3D" id="3.20.200.10">
    <property type="entry name" value="MHCK/EF2 kinase"/>
    <property type="match status" value="1"/>
</dbReference>
<evidence type="ECO:0000256" key="4">
    <source>
        <dbReference type="SAM" id="MobiDB-lite"/>
    </source>
</evidence>
<feature type="domain" description="Alpha-type protein kinase" evidence="5">
    <location>
        <begin position="585"/>
        <end position="698"/>
    </location>
</feature>
<dbReference type="Pfam" id="PF02816">
    <property type="entry name" value="Alpha_kinase"/>
    <property type="match status" value="1"/>
</dbReference>
<sequence>MLKKVEDSYWCIGWTPWTLALLYLEIAMPLPIFQTGPCPGCSALFKFRIKDVCDECTDLENIKEGLQIPRKDYCEGCGDGYQHLKDNICGPFASPLLNVRLGLNSNNHQSRQASSSRSSRSLTTPDILTKIDELTPSSYSEVSQSRKIGTKIPTAVTIGQKKHNQHSLIKAPTSLTLPDSHRSHSSISRGPRGINHPSKIQSTNNTKSTPIDFVHQIDGNPMPHNFTAFTISVDLSNRSWYSNFKKGAFEFFRMKSVDKLPSKFQLDDGCPEVPEFDKRWVYLGQVRNKRSVIFSLEQHVVELLERPPQRGALFFVMFNANDYLHVKQSENAATYISNKKKKRRYGGDSEAYLPSDDLSDSLAGETTNHLTICKSKRLRLQSPSGSCDESQLPSQGSDGPTVTPTQLKTPFKETQITSESVNLPEKRTWVSEVGVLDPTLKPIPLAISKSLETAGCCPDNTRPWYLGIAKTLTILQESEESDTASVAGEFEIGWIRLEDFVKFNETDPSYVGDVMLGSELFTNFLLNPYGGSTYGSSIDYNPSDPNYRLCLSAEVQRLIVSFQKKVIDNLGIAPDMREMCLSLQVAKTLTFTTAHECKEHPRLFLCREQGVRELESYMTPTDFTLKKPYKNLHQIMHALAHSSLDDNDGKAMVVVLESQGGLITDFSMLNLTWPLESENQGEVRIQNFRASHHCSPLCGLLGLHKCDVPYGEQGSIDEI</sequence>
<dbReference type="InParanoid" id="F4RNJ0"/>
<dbReference type="InterPro" id="IPR011009">
    <property type="entry name" value="Kinase-like_dom_sf"/>
</dbReference>
<dbReference type="GeneID" id="18923074"/>
<dbReference type="Proteomes" id="UP000001072">
    <property type="component" value="Unassembled WGS sequence"/>
</dbReference>
<feature type="compositionally biased region" description="Low complexity" evidence="4">
    <location>
        <begin position="107"/>
        <end position="121"/>
    </location>
</feature>
<accession>F4RNJ0</accession>
<proteinExistence type="predicted"/>
<protein>
    <recommendedName>
        <fullName evidence="5">Alpha-type protein kinase domain-containing protein</fullName>
    </recommendedName>
</protein>
<dbReference type="SUPFAM" id="SSF56112">
    <property type="entry name" value="Protein kinase-like (PK-like)"/>
    <property type="match status" value="1"/>
</dbReference>
<evidence type="ECO:0000259" key="5">
    <source>
        <dbReference type="Pfam" id="PF02816"/>
    </source>
</evidence>
<gene>
    <name evidence="6" type="ORF">MELLADRAFT_107058</name>
</gene>